<dbReference type="EMBL" id="BNAU01000003">
    <property type="protein sequence ID" value="GHE96710.1"/>
    <property type="molecule type" value="Genomic_DNA"/>
</dbReference>
<dbReference type="RefSeq" id="WP_191245299.1">
    <property type="nucleotide sequence ID" value="NZ_BNAU01000003.1"/>
</dbReference>
<sequence>MAGGFQVDVEALRTTGARAADLTGKVSALQQATHEADVPTVSWGLLGVPVHAFYQQLLGQLKTHLNEMSEGYQSIGAKLTSAADAYSSMDDEVVRAFGDIAELLEETDAGTEAI</sequence>
<gene>
    <name evidence="1" type="ORF">GCM10017786_31690</name>
</gene>
<evidence type="ECO:0000313" key="2">
    <source>
        <dbReference type="Proteomes" id="UP000605897"/>
    </source>
</evidence>
<dbReference type="Gene3D" id="1.10.287.1060">
    <property type="entry name" value="ESAT-6-like"/>
    <property type="match status" value="1"/>
</dbReference>
<dbReference type="Proteomes" id="UP000605897">
    <property type="component" value="Unassembled WGS sequence"/>
</dbReference>
<organism evidence="1 2">
    <name type="scientific">Amycolatopsis deserti</name>
    <dbReference type="NCBI Taxonomy" id="185696"/>
    <lineage>
        <taxon>Bacteria</taxon>
        <taxon>Bacillati</taxon>
        <taxon>Actinomycetota</taxon>
        <taxon>Actinomycetes</taxon>
        <taxon>Pseudonocardiales</taxon>
        <taxon>Pseudonocardiaceae</taxon>
        <taxon>Amycolatopsis</taxon>
    </lineage>
</organism>
<evidence type="ECO:0008006" key="3">
    <source>
        <dbReference type="Google" id="ProtNLM"/>
    </source>
</evidence>
<dbReference type="InterPro" id="IPR036689">
    <property type="entry name" value="ESAT-6-like_sf"/>
</dbReference>
<dbReference type="SUPFAM" id="SSF140453">
    <property type="entry name" value="EsxAB dimer-like"/>
    <property type="match status" value="1"/>
</dbReference>
<evidence type="ECO:0000313" key="1">
    <source>
        <dbReference type="EMBL" id="GHE96710.1"/>
    </source>
</evidence>
<dbReference type="InterPro" id="IPR022536">
    <property type="entry name" value="EspC"/>
</dbReference>
<accession>A0ABQ3J0J8</accession>
<protein>
    <recommendedName>
        <fullName evidence="3">ESX-1 secretion-associated protein</fullName>
    </recommendedName>
</protein>
<reference evidence="2" key="1">
    <citation type="journal article" date="2019" name="Int. J. Syst. Evol. Microbiol.">
        <title>The Global Catalogue of Microorganisms (GCM) 10K type strain sequencing project: providing services to taxonomists for standard genome sequencing and annotation.</title>
        <authorList>
            <consortium name="The Broad Institute Genomics Platform"/>
            <consortium name="The Broad Institute Genome Sequencing Center for Infectious Disease"/>
            <person name="Wu L."/>
            <person name="Ma J."/>
        </authorList>
    </citation>
    <scope>NUCLEOTIDE SEQUENCE [LARGE SCALE GENOMIC DNA]</scope>
    <source>
        <strain evidence="2">CGMCC 4.7677</strain>
    </source>
</reference>
<proteinExistence type="predicted"/>
<name>A0ABQ3J0J8_9PSEU</name>
<comment type="caution">
    <text evidence="1">The sequence shown here is derived from an EMBL/GenBank/DDBJ whole genome shotgun (WGS) entry which is preliminary data.</text>
</comment>
<dbReference type="Pfam" id="PF10824">
    <property type="entry name" value="T7SS_ESX_EspC"/>
    <property type="match status" value="1"/>
</dbReference>
<keyword evidence="2" id="KW-1185">Reference proteome</keyword>